<gene>
    <name evidence="3" type="ORF">MSPICULIGERA_LOCUS336</name>
</gene>
<dbReference type="GO" id="GO:0004352">
    <property type="term" value="F:glutamate dehydrogenase (NAD+) activity"/>
    <property type="evidence" value="ECO:0007669"/>
    <property type="project" value="InterPro"/>
</dbReference>
<name>A0AA36C4Y5_9BILA</name>
<dbReference type="Pfam" id="PF01266">
    <property type="entry name" value="DAO"/>
    <property type="match status" value="1"/>
</dbReference>
<reference evidence="3" key="1">
    <citation type="submission" date="2023-06" db="EMBL/GenBank/DDBJ databases">
        <authorList>
            <person name="Delattre M."/>
        </authorList>
    </citation>
    <scope>NUCLEOTIDE SEQUENCE</scope>
    <source>
        <strain evidence="3">AF72</strain>
    </source>
</reference>
<dbReference type="Proteomes" id="UP001177023">
    <property type="component" value="Unassembled WGS sequence"/>
</dbReference>
<dbReference type="InterPro" id="IPR049059">
    <property type="entry name" value="NAD_Glu_DH_HM1"/>
</dbReference>
<evidence type="ECO:0000259" key="2">
    <source>
        <dbReference type="Pfam" id="PF21075"/>
    </source>
</evidence>
<dbReference type="InterPro" id="IPR007780">
    <property type="entry name" value="NAD_Glu_DH_bac"/>
</dbReference>
<dbReference type="SUPFAM" id="SSF51905">
    <property type="entry name" value="FAD/NAD(P)-binding domain"/>
    <property type="match status" value="1"/>
</dbReference>
<feature type="domain" description="NAD-glutamate dehydrogenase N-terminal ACT1" evidence="2">
    <location>
        <begin position="176"/>
        <end position="319"/>
    </location>
</feature>
<evidence type="ECO:0000259" key="1">
    <source>
        <dbReference type="Pfam" id="PF01266"/>
    </source>
</evidence>
<comment type="caution">
    <text evidence="3">The sequence shown here is derived from an EMBL/GenBank/DDBJ whole genome shotgun (WGS) entry which is preliminary data.</text>
</comment>
<dbReference type="PANTHER" id="PTHR43403">
    <property type="entry name" value="NAD-SPECIFIC GLUTAMATE DEHYDROGENASE"/>
    <property type="match status" value="1"/>
</dbReference>
<organism evidence="3 4">
    <name type="scientific">Mesorhabditis spiculigera</name>
    <dbReference type="NCBI Taxonomy" id="96644"/>
    <lineage>
        <taxon>Eukaryota</taxon>
        <taxon>Metazoa</taxon>
        <taxon>Ecdysozoa</taxon>
        <taxon>Nematoda</taxon>
        <taxon>Chromadorea</taxon>
        <taxon>Rhabditida</taxon>
        <taxon>Rhabditina</taxon>
        <taxon>Rhabditomorpha</taxon>
        <taxon>Rhabditoidea</taxon>
        <taxon>Rhabditidae</taxon>
        <taxon>Mesorhabditinae</taxon>
        <taxon>Mesorhabditis</taxon>
    </lineage>
</organism>
<dbReference type="InterPro" id="IPR006076">
    <property type="entry name" value="FAD-dep_OxRdtase"/>
</dbReference>
<dbReference type="Gene3D" id="3.30.9.10">
    <property type="entry name" value="D-Amino Acid Oxidase, subunit A, domain 2"/>
    <property type="match status" value="1"/>
</dbReference>
<dbReference type="GO" id="GO:0006538">
    <property type="term" value="P:L-glutamate catabolic process"/>
    <property type="evidence" value="ECO:0007669"/>
    <property type="project" value="InterPro"/>
</dbReference>
<feature type="domain" description="FAD dependent oxidoreductase" evidence="1">
    <location>
        <begin position="2"/>
        <end position="138"/>
    </location>
</feature>
<dbReference type="PANTHER" id="PTHR43403:SF1">
    <property type="entry name" value="NAD-SPECIFIC GLUTAMATE DEHYDROGENASE"/>
    <property type="match status" value="1"/>
</dbReference>
<dbReference type="GO" id="GO:0004069">
    <property type="term" value="F:L-aspartate:2-oxoglutarate aminotransferase activity"/>
    <property type="evidence" value="ECO:0007669"/>
    <property type="project" value="InterPro"/>
</dbReference>
<dbReference type="InterPro" id="IPR036188">
    <property type="entry name" value="FAD/NAD-bd_sf"/>
</dbReference>
<dbReference type="EMBL" id="CATQJA010000045">
    <property type="protein sequence ID" value="CAJ0557578.1"/>
    <property type="molecule type" value="Genomic_DNA"/>
</dbReference>
<dbReference type="Pfam" id="PF21073">
    <property type="entry name" value="GDH_HM1"/>
    <property type="match status" value="1"/>
</dbReference>
<accession>A0AA36C4Y5</accession>
<evidence type="ECO:0000313" key="3">
    <source>
        <dbReference type="EMBL" id="CAJ0557578.1"/>
    </source>
</evidence>
<keyword evidence="4" id="KW-1185">Reference proteome</keyword>
<dbReference type="AlphaFoldDB" id="A0AA36C4Y5"/>
<protein>
    <submittedName>
        <fullName evidence="3">Uncharacterized protein</fullName>
    </submittedName>
</protein>
<proteinExistence type="predicted"/>
<dbReference type="Gene3D" id="3.50.50.60">
    <property type="entry name" value="FAD/NAD(P)-binding domain"/>
    <property type="match status" value="1"/>
</dbReference>
<sequence length="448" mass="50026">MAHNAAGAADLQARHDQWKRRGADVELLTGSKCQEYCGTDQISSALLDRRAGTINPMGYTTGLAQSVEQLGGRVFQNSAVTHLEKQSSAWLVKTANGVVVADKIVISTGAYTEGDWSELQKNYFRGYYYQVASKPLEGPEADNVLRHGQGSWDTRLLHRALGQYVNDDEINQIVQFADQFYSFAALEELKERRISDLAGATISSWRMLMQHDAKTQAVRAYNPDFERHGWQSPHTVVEMVCPQTPFLINSIRMELNNRGYNIHTLQTAVFCLELDKTGKAVGLSTQPSDVCGSSKTVVAFFEIDRCSSSSELRLIEAALVEVLEEVRLVDADLVPMKAKINELRGSLGRFDPNAQASEVFFYSHGQSVRDIPCIRLKVAQVEERSGYGAESHLGQELARILEALPRDDLYQSTVDELLPTVISIAQIQERFKVRAFFELIHMTVFSIA</sequence>
<feature type="non-terminal residue" evidence="3">
    <location>
        <position position="448"/>
    </location>
</feature>
<dbReference type="InterPro" id="IPR024727">
    <property type="entry name" value="NAD_Glu_DH_N_ACT1"/>
</dbReference>
<evidence type="ECO:0000313" key="4">
    <source>
        <dbReference type="Proteomes" id="UP001177023"/>
    </source>
</evidence>
<dbReference type="Pfam" id="PF21075">
    <property type="entry name" value="GDH_ACT1"/>
    <property type="match status" value="1"/>
</dbReference>